<evidence type="ECO:0000313" key="7">
    <source>
        <dbReference type="Proteomes" id="UP000305881"/>
    </source>
</evidence>
<keyword evidence="4" id="KW-0472">Membrane</keyword>
<dbReference type="Gene3D" id="3.30.70.270">
    <property type="match status" value="1"/>
</dbReference>
<name>A0A4V1IKC5_METBY</name>
<evidence type="ECO:0000256" key="1">
    <source>
        <dbReference type="ARBA" id="ARBA00001946"/>
    </source>
</evidence>
<protein>
    <recommendedName>
        <fullName evidence="2">diguanylate cyclase</fullName>
        <ecNumber evidence="2">2.7.7.65</ecNumber>
    </recommendedName>
</protein>
<dbReference type="InterPro" id="IPR043128">
    <property type="entry name" value="Rev_trsase/Diguanyl_cyclase"/>
</dbReference>
<dbReference type="PANTHER" id="PTHR45138">
    <property type="entry name" value="REGULATORY COMPONENTS OF SENSORY TRANSDUCTION SYSTEM"/>
    <property type="match status" value="1"/>
</dbReference>
<keyword evidence="4" id="KW-0812">Transmembrane</keyword>
<keyword evidence="4" id="KW-1133">Transmembrane helix</keyword>
<dbReference type="KEGG" id="mbur:EQU24_20940"/>
<keyword evidence="7" id="KW-1185">Reference proteome</keyword>
<feature type="transmembrane region" description="Helical" evidence="4">
    <location>
        <begin position="283"/>
        <end position="306"/>
    </location>
</feature>
<feature type="transmembrane region" description="Helical" evidence="4">
    <location>
        <begin position="344"/>
        <end position="367"/>
    </location>
</feature>
<comment type="catalytic activity">
    <reaction evidence="3">
        <text>2 GTP = 3',3'-c-di-GMP + 2 diphosphate</text>
        <dbReference type="Rhea" id="RHEA:24898"/>
        <dbReference type="ChEBI" id="CHEBI:33019"/>
        <dbReference type="ChEBI" id="CHEBI:37565"/>
        <dbReference type="ChEBI" id="CHEBI:58805"/>
        <dbReference type="EC" id="2.7.7.65"/>
    </reaction>
</comment>
<feature type="transmembrane region" description="Helical" evidence="4">
    <location>
        <begin position="312"/>
        <end position="332"/>
    </location>
</feature>
<feature type="transmembrane region" description="Helical" evidence="4">
    <location>
        <begin position="221"/>
        <end position="239"/>
    </location>
</feature>
<dbReference type="SUPFAM" id="SSF55073">
    <property type="entry name" value="Nucleotide cyclase"/>
    <property type="match status" value="1"/>
</dbReference>
<gene>
    <name evidence="6" type="ORF">EQU24_20940</name>
</gene>
<dbReference type="NCBIfam" id="TIGR00254">
    <property type="entry name" value="GGDEF"/>
    <property type="match status" value="1"/>
</dbReference>
<dbReference type="InterPro" id="IPR000160">
    <property type="entry name" value="GGDEF_dom"/>
</dbReference>
<evidence type="ECO:0000259" key="5">
    <source>
        <dbReference type="PROSITE" id="PS50887"/>
    </source>
</evidence>
<dbReference type="Proteomes" id="UP000305881">
    <property type="component" value="Chromosome"/>
</dbReference>
<dbReference type="GO" id="GO:0043709">
    <property type="term" value="P:cell adhesion involved in single-species biofilm formation"/>
    <property type="evidence" value="ECO:0007669"/>
    <property type="project" value="TreeGrafter"/>
</dbReference>
<sequence>MLTRLVVYVINFVTEHRLKGGLLLCLSFFTVSLQAYESTLQLHSGWQYRWGDSSFDAQGRPEWALQDNANGAWHPIDFPSNPPGRDGQTNIWFRTVLPNGNWQDPVIYIYSVDLIVQAYLDGRKIYQYGNFDHNGQGRFEGWPWHMIQLPADFAGKFLYFRVFSDYSDIGLWGEVKLMERLDLIKLILEHSVEQIVVSGFSLLIAGLAFVFALLQAERRSFYYLALFALASALMVFGQSQVRLWLFNAPLFWDHLAATGYFLLPVAMALLFGEWCAGIKYQRLIGALWRFHLVYVVGANILPLVGYSAISRMYFVFDGLFAISLSLLFAVAFSRFRHTNNEQKVIIVTFAFFGLLLLLDMAVAHSILPWRRIPLGWGLLSFSLALIAISLHHFVQTQTELKRLNATLEQKVKDRTQELELLATRDSLTNMMNRRAFYQKGEPIFRAAQRYKRNLSVIVLDIDHFKRFNDAHGHAVGDQVLVMVADCLRKSCRDSDFAARFGGEEFVLLLEEADSHSALKFAERLRDTIAELSLPGIEQSITASLGVACLRPETQSLDELIIRADRALYEAKHGGRNRCCYL</sequence>
<dbReference type="CDD" id="cd01949">
    <property type="entry name" value="GGDEF"/>
    <property type="match status" value="1"/>
</dbReference>
<dbReference type="GO" id="GO:1902201">
    <property type="term" value="P:negative regulation of bacterial-type flagellum-dependent cell motility"/>
    <property type="evidence" value="ECO:0007669"/>
    <property type="project" value="TreeGrafter"/>
</dbReference>
<feature type="transmembrane region" description="Helical" evidence="4">
    <location>
        <begin position="373"/>
        <end position="394"/>
    </location>
</feature>
<evidence type="ECO:0000313" key="6">
    <source>
        <dbReference type="EMBL" id="QCW84425.1"/>
    </source>
</evidence>
<proteinExistence type="predicted"/>
<dbReference type="FunFam" id="3.30.70.270:FF:000001">
    <property type="entry name" value="Diguanylate cyclase domain protein"/>
    <property type="match status" value="1"/>
</dbReference>
<comment type="cofactor">
    <cofactor evidence="1">
        <name>Mg(2+)</name>
        <dbReference type="ChEBI" id="CHEBI:18420"/>
    </cofactor>
</comment>
<accession>A0A4V1IKC5</accession>
<dbReference type="PANTHER" id="PTHR45138:SF9">
    <property type="entry name" value="DIGUANYLATE CYCLASE DGCM-RELATED"/>
    <property type="match status" value="1"/>
</dbReference>
<evidence type="ECO:0000256" key="4">
    <source>
        <dbReference type="SAM" id="Phobius"/>
    </source>
</evidence>
<dbReference type="EMBL" id="CP035467">
    <property type="protein sequence ID" value="QCW84425.1"/>
    <property type="molecule type" value="Genomic_DNA"/>
</dbReference>
<dbReference type="GO" id="GO:0005886">
    <property type="term" value="C:plasma membrane"/>
    <property type="evidence" value="ECO:0007669"/>
    <property type="project" value="TreeGrafter"/>
</dbReference>
<dbReference type="PROSITE" id="PS50887">
    <property type="entry name" value="GGDEF"/>
    <property type="match status" value="1"/>
</dbReference>
<evidence type="ECO:0000256" key="3">
    <source>
        <dbReference type="ARBA" id="ARBA00034247"/>
    </source>
</evidence>
<dbReference type="Pfam" id="PF00990">
    <property type="entry name" value="GGDEF"/>
    <property type="match status" value="1"/>
</dbReference>
<feature type="transmembrane region" description="Helical" evidence="4">
    <location>
        <begin position="251"/>
        <end position="271"/>
    </location>
</feature>
<dbReference type="STRING" id="675511.GCA_000341735_03240"/>
<organism evidence="6 7">
    <name type="scientific">Methylotuvimicrobium buryatense</name>
    <name type="common">Methylomicrobium buryatense</name>
    <dbReference type="NCBI Taxonomy" id="95641"/>
    <lineage>
        <taxon>Bacteria</taxon>
        <taxon>Pseudomonadati</taxon>
        <taxon>Pseudomonadota</taxon>
        <taxon>Gammaproteobacteria</taxon>
        <taxon>Methylococcales</taxon>
        <taxon>Methylococcaceae</taxon>
        <taxon>Methylotuvimicrobium</taxon>
    </lineage>
</organism>
<dbReference type="GO" id="GO:0052621">
    <property type="term" value="F:diguanylate cyclase activity"/>
    <property type="evidence" value="ECO:0007669"/>
    <property type="project" value="UniProtKB-EC"/>
</dbReference>
<feature type="domain" description="GGDEF" evidence="5">
    <location>
        <begin position="452"/>
        <end position="581"/>
    </location>
</feature>
<feature type="transmembrane region" description="Helical" evidence="4">
    <location>
        <begin position="195"/>
        <end position="214"/>
    </location>
</feature>
<dbReference type="InterPro" id="IPR029787">
    <property type="entry name" value="Nucleotide_cyclase"/>
</dbReference>
<dbReference type="OrthoDB" id="9803824at2"/>
<dbReference type="InterPro" id="IPR050469">
    <property type="entry name" value="Diguanylate_Cyclase"/>
</dbReference>
<evidence type="ECO:0000256" key="2">
    <source>
        <dbReference type="ARBA" id="ARBA00012528"/>
    </source>
</evidence>
<dbReference type="EC" id="2.7.7.65" evidence="2"/>
<dbReference type="SMART" id="SM00267">
    <property type="entry name" value="GGDEF"/>
    <property type="match status" value="1"/>
</dbReference>
<dbReference type="AlphaFoldDB" id="A0A4V1IKC5"/>
<reference evidence="7" key="1">
    <citation type="journal article" date="2019" name="J. Bacteriol.">
        <title>A Mutagenic Screen Identifies a TonB-Dependent Receptor Required for the Lanthanide Metal Switch in the Type I Methanotroph 'Methylotuvimicrobium buryatense' 5GB1C.</title>
        <authorList>
            <person name="Groom J.D."/>
            <person name="Ford S.M."/>
            <person name="Pesesky M.W."/>
            <person name="Lidstrom M.E."/>
        </authorList>
    </citation>
    <scope>NUCLEOTIDE SEQUENCE [LARGE SCALE GENOMIC DNA]</scope>
    <source>
        <strain evidence="7">5GB1C</strain>
    </source>
</reference>